<name>A0AAV9R8M1_9TELE</name>
<dbReference type="Proteomes" id="UP001311232">
    <property type="component" value="Unassembled WGS sequence"/>
</dbReference>
<protein>
    <submittedName>
        <fullName evidence="1">Uncharacterized protein</fullName>
    </submittedName>
</protein>
<keyword evidence="2" id="KW-1185">Reference proteome</keyword>
<evidence type="ECO:0000313" key="2">
    <source>
        <dbReference type="Proteomes" id="UP001311232"/>
    </source>
</evidence>
<reference evidence="1 2" key="1">
    <citation type="submission" date="2021-06" db="EMBL/GenBank/DDBJ databases">
        <authorList>
            <person name="Palmer J.M."/>
        </authorList>
    </citation>
    <scope>NUCLEOTIDE SEQUENCE [LARGE SCALE GENOMIC DNA]</scope>
    <source>
        <strain evidence="1 2">MEX-2019</strain>
        <tissue evidence="1">Muscle</tissue>
    </source>
</reference>
<evidence type="ECO:0000313" key="1">
    <source>
        <dbReference type="EMBL" id="KAK5606166.1"/>
    </source>
</evidence>
<organism evidence="1 2">
    <name type="scientific">Crenichthys baileyi</name>
    <name type="common">White River springfish</name>
    <dbReference type="NCBI Taxonomy" id="28760"/>
    <lineage>
        <taxon>Eukaryota</taxon>
        <taxon>Metazoa</taxon>
        <taxon>Chordata</taxon>
        <taxon>Craniata</taxon>
        <taxon>Vertebrata</taxon>
        <taxon>Euteleostomi</taxon>
        <taxon>Actinopterygii</taxon>
        <taxon>Neopterygii</taxon>
        <taxon>Teleostei</taxon>
        <taxon>Neoteleostei</taxon>
        <taxon>Acanthomorphata</taxon>
        <taxon>Ovalentaria</taxon>
        <taxon>Atherinomorphae</taxon>
        <taxon>Cyprinodontiformes</taxon>
        <taxon>Goodeidae</taxon>
        <taxon>Crenichthys</taxon>
    </lineage>
</organism>
<proteinExistence type="predicted"/>
<gene>
    <name evidence="1" type="ORF">CRENBAI_026061</name>
</gene>
<dbReference type="EMBL" id="JAHHUM010002102">
    <property type="protein sequence ID" value="KAK5606166.1"/>
    <property type="molecule type" value="Genomic_DNA"/>
</dbReference>
<comment type="caution">
    <text evidence="1">The sequence shown here is derived from an EMBL/GenBank/DDBJ whole genome shotgun (WGS) entry which is preliminary data.</text>
</comment>
<sequence>MTYFRLMLNLAGRDQPRHFLELVTSHCFLHDFWTLLFQESSKTVISRKPPTAAASSSYVYFSSLPACPLSIQFPPGSWTFTIVIQVRGPLDLSDLCSSGLHQDNFSPQSSAFNLRTVSRSSSDHFSLPRLNCFLLSPDATEQNH</sequence>
<dbReference type="AlphaFoldDB" id="A0AAV9R8M1"/>
<accession>A0AAV9R8M1</accession>